<proteinExistence type="predicted"/>
<dbReference type="RefSeq" id="WP_338228148.1">
    <property type="nucleotide sequence ID" value="NZ_BTPE01000005.1"/>
</dbReference>
<evidence type="ECO:0000256" key="1">
    <source>
        <dbReference type="ARBA" id="ARBA00001974"/>
    </source>
</evidence>
<sequence length="379" mass="42888">MKITIIGGGIAGLTTALALKKLGFECELFERAKQLNEVGAGIWIQPNAIKVLDWLGVGNLVRESGTLLNQVDITNAQLIPFKKTKQEVIQDERGNKIVAIHRATLQKILFEAIPEENIHLGYEFKSLEQKEHQVKISFGEREVLSDLVIGADGINSKVRESIFSNTSKRFSGQTCWRGISEIRLPDEFQNAGIESWGKKVRFGFSQVTENQVYWFAVIKASQNGTDNVNTLKTDLKNRFSDFNPWVLNIIENTKAEKIIRSDISDLKRLDKWHKDKVVLVGDAAHATTPSMGQGAGQGIEDAYYLANILAKRNPLEQALNLFESNRREKVDYVVNNSWRFGQMAHSDFGQIVMKTIMKLTPDKVMKQQMNKLYSIQEKF</sequence>
<evidence type="ECO:0000313" key="6">
    <source>
        <dbReference type="EMBL" id="GMQ33367.1"/>
    </source>
</evidence>
<reference evidence="6 7" key="1">
    <citation type="submission" date="2023-08" db="EMBL/GenBank/DDBJ databases">
        <title>Draft genome sequence of Algoriphagus taiwanensis.</title>
        <authorList>
            <person name="Takatani N."/>
            <person name="Hosokawa M."/>
            <person name="Sawabe T."/>
        </authorList>
    </citation>
    <scope>NUCLEOTIDE SEQUENCE [LARGE SCALE GENOMIC DNA]</scope>
    <source>
        <strain evidence="6 7">JCM 19755</strain>
    </source>
</reference>
<dbReference type="PANTHER" id="PTHR46496">
    <property type="match status" value="1"/>
</dbReference>
<dbReference type="InterPro" id="IPR002938">
    <property type="entry name" value="FAD-bd"/>
</dbReference>
<evidence type="ECO:0000256" key="4">
    <source>
        <dbReference type="ARBA" id="ARBA00023002"/>
    </source>
</evidence>
<dbReference type="PANTHER" id="PTHR46496:SF1">
    <property type="entry name" value="ZEAXANTHIN EPOXIDASE, CHLOROPLASTIC"/>
    <property type="match status" value="1"/>
</dbReference>
<comment type="cofactor">
    <cofactor evidence="1">
        <name>FAD</name>
        <dbReference type="ChEBI" id="CHEBI:57692"/>
    </cofactor>
</comment>
<dbReference type="Gene3D" id="3.50.50.60">
    <property type="entry name" value="FAD/NAD(P)-binding domain"/>
    <property type="match status" value="1"/>
</dbReference>
<dbReference type="SUPFAM" id="SSF51905">
    <property type="entry name" value="FAD/NAD(P)-binding domain"/>
    <property type="match status" value="1"/>
</dbReference>
<comment type="caution">
    <text evidence="6">The sequence shown here is derived from an EMBL/GenBank/DDBJ whole genome shotgun (WGS) entry which is preliminary data.</text>
</comment>
<evidence type="ECO:0000259" key="5">
    <source>
        <dbReference type="Pfam" id="PF01494"/>
    </source>
</evidence>
<evidence type="ECO:0000256" key="2">
    <source>
        <dbReference type="ARBA" id="ARBA00022630"/>
    </source>
</evidence>
<keyword evidence="3" id="KW-0274">FAD</keyword>
<evidence type="ECO:0000313" key="7">
    <source>
        <dbReference type="Proteomes" id="UP001307705"/>
    </source>
</evidence>
<dbReference type="Pfam" id="PF01494">
    <property type="entry name" value="FAD_binding_3"/>
    <property type="match status" value="1"/>
</dbReference>
<evidence type="ECO:0000256" key="3">
    <source>
        <dbReference type="ARBA" id="ARBA00022827"/>
    </source>
</evidence>
<name>A0ABQ6Q2Y0_9BACT</name>
<dbReference type="Proteomes" id="UP001307705">
    <property type="component" value="Unassembled WGS sequence"/>
</dbReference>
<organism evidence="6 7">
    <name type="scientific">Algoriphagus taiwanensis</name>
    <dbReference type="NCBI Taxonomy" id="1445656"/>
    <lineage>
        <taxon>Bacteria</taxon>
        <taxon>Pseudomonadati</taxon>
        <taxon>Bacteroidota</taxon>
        <taxon>Cytophagia</taxon>
        <taxon>Cytophagales</taxon>
        <taxon>Cyclobacteriaceae</taxon>
        <taxon>Algoriphagus</taxon>
    </lineage>
</organism>
<protein>
    <submittedName>
        <fullName evidence="6">FAD-dependent monooxygenase</fullName>
    </submittedName>
</protein>
<keyword evidence="6" id="KW-0503">Monooxygenase</keyword>
<dbReference type="PRINTS" id="PR00420">
    <property type="entry name" value="RNGMNOXGNASE"/>
</dbReference>
<dbReference type="InterPro" id="IPR036188">
    <property type="entry name" value="FAD/NAD-bd_sf"/>
</dbReference>
<gene>
    <name evidence="6" type="ORF">Ataiwa_16390</name>
</gene>
<dbReference type="EMBL" id="BTPE01000005">
    <property type="protein sequence ID" value="GMQ33367.1"/>
    <property type="molecule type" value="Genomic_DNA"/>
</dbReference>
<keyword evidence="4" id="KW-0560">Oxidoreductase</keyword>
<keyword evidence="7" id="KW-1185">Reference proteome</keyword>
<keyword evidence="2" id="KW-0285">Flavoprotein</keyword>
<feature type="domain" description="FAD-binding" evidence="5">
    <location>
        <begin position="2"/>
        <end position="327"/>
    </location>
</feature>
<accession>A0ABQ6Q2Y0</accession>
<dbReference type="GO" id="GO:0004497">
    <property type="term" value="F:monooxygenase activity"/>
    <property type="evidence" value="ECO:0007669"/>
    <property type="project" value="UniProtKB-KW"/>
</dbReference>